<dbReference type="PANTHER" id="PTHR22834">
    <property type="entry name" value="NUCLEAR FUSION PROTEIN FUS2"/>
    <property type="match status" value="1"/>
</dbReference>
<protein>
    <submittedName>
        <fullName evidence="3">Rho guanine nucleotide exchange factor 6</fullName>
    </submittedName>
</protein>
<dbReference type="InterPro" id="IPR051492">
    <property type="entry name" value="Dynamin-Rho_GEF"/>
</dbReference>
<dbReference type="GO" id="GO:0031991">
    <property type="term" value="P:regulation of actomyosin contractile ring contraction"/>
    <property type="evidence" value="ECO:0007669"/>
    <property type="project" value="TreeGrafter"/>
</dbReference>
<dbReference type="Proteomes" id="UP000044841">
    <property type="component" value="Unassembled WGS sequence"/>
</dbReference>
<dbReference type="SMART" id="SM00325">
    <property type="entry name" value="RhoGEF"/>
    <property type="match status" value="1"/>
</dbReference>
<dbReference type="PANTHER" id="PTHR22834:SF20">
    <property type="entry name" value="SH3 DOMAIN-CONTAINING PROTEIN"/>
    <property type="match status" value="1"/>
</dbReference>
<dbReference type="GO" id="GO:0005737">
    <property type="term" value="C:cytoplasm"/>
    <property type="evidence" value="ECO:0007669"/>
    <property type="project" value="TreeGrafter"/>
</dbReference>
<evidence type="ECO:0000313" key="4">
    <source>
        <dbReference type="Proteomes" id="UP000044841"/>
    </source>
</evidence>
<dbReference type="PROSITE" id="PS50010">
    <property type="entry name" value="DH_2"/>
    <property type="match status" value="1"/>
</dbReference>
<proteinExistence type="predicted"/>
<dbReference type="GO" id="GO:0032955">
    <property type="term" value="P:regulation of division septum assembly"/>
    <property type="evidence" value="ECO:0007669"/>
    <property type="project" value="TreeGrafter"/>
</dbReference>
<dbReference type="EMBL" id="CYGV01000116">
    <property type="protein sequence ID" value="CUA67519.1"/>
    <property type="molecule type" value="Genomic_DNA"/>
</dbReference>
<dbReference type="Pfam" id="PF00621">
    <property type="entry name" value="RhoGEF"/>
    <property type="match status" value="1"/>
</dbReference>
<evidence type="ECO:0000259" key="2">
    <source>
        <dbReference type="PROSITE" id="PS50010"/>
    </source>
</evidence>
<dbReference type="Gene3D" id="1.20.900.10">
    <property type="entry name" value="Dbl homology (DH) domain"/>
    <property type="match status" value="1"/>
</dbReference>
<name>A0A0K6FNG1_9AGAM</name>
<evidence type="ECO:0000256" key="1">
    <source>
        <dbReference type="SAM" id="MobiDB-lite"/>
    </source>
</evidence>
<dbReference type="SUPFAM" id="SSF48065">
    <property type="entry name" value="DBL homology domain (DH-domain)"/>
    <property type="match status" value="1"/>
</dbReference>
<accession>A0A0K6FNG1</accession>
<keyword evidence="4" id="KW-1185">Reference proteome</keyword>
<gene>
    <name evidence="3" type="ORF">RSOLAG22IIIB_13419</name>
</gene>
<dbReference type="AlphaFoldDB" id="A0A0K6FNG1"/>
<feature type="domain" description="DH" evidence="2">
    <location>
        <begin position="278"/>
        <end position="470"/>
    </location>
</feature>
<reference evidence="3 4" key="1">
    <citation type="submission" date="2015-07" db="EMBL/GenBank/DDBJ databases">
        <authorList>
            <person name="Noorani M."/>
        </authorList>
    </citation>
    <scope>NUCLEOTIDE SEQUENCE [LARGE SCALE GENOMIC DNA]</scope>
    <source>
        <strain evidence="3">BBA 69670</strain>
    </source>
</reference>
<dbReference type="GO" id="GO:0005085">
    <property type="term" value="F:guanyl-nucleotide exchange factor activity"/>
    <property type="evidence" value="ECO:0007669"/>
    <property type="project" value="InterPro"/>
</dbReference>
<dbReference type="InterPro" id="IPR000219">
    <property type="entry name" value="DH_dom"/>
</dbReference>
<organism evidence="3 4">
    <name type="scientific">Rhizoctonia solani</name>
    <dbReference type="NCBI Taxonomy" id="456999"/>
    <lineage>
        <taxon>Eukaryota</taxon>
        <taxon>Fungi</taxon>
        <taxon>Dikarya</taxon>
        <taxon>Basidiomycota</taxon>
        <taxon>Agaricomycotina</taxon>
        <taxon>Agaricomycetes</taxon>
        <taxon>Cantharellales</taxon>
        <taxon>Ceratobasidiaceae</taxon>
        <taxon>Rhizoctonia</taxon>
    </lineage>
</organism>
<feature type="region of interest" description="Disordered" evidence="1">
    <location>
        <begin position="239"/>
        <end position="275"/>
    </location>
</feature>
<dbReference type="InterPro" id="IPR035899">
    <property type="entry name" value="DBL_dom_sf"/>
</dbReference>
<sequence length="584" mass="66618">MSRISRIMSCYHFPLVDLIQAFVEEHSEERPIDSVVVKSAMYGKKLKLPHHEFVLFELGNTERPNLRNHVVLDRNRLDGASILSSIQHSNSAIARDEFRFSCDGNRDRLLRKCDLTPYEAIETIEFPTSDLLPFYELATIALVTSRQRDHYHLLDANCYWFAGLVWEQVLQMYPEARHEILRDGVRGKFAGLLNYFTSDKYEQGEIGVEIQTMISQMKLMIARVQRVWNTPDSTDRNYVPKLSWTKGHPQAASRDYSTEGALESNKLPRSIPEQRTPQHTHALHELLFSEYAYASDLVLIRGIFLPLAQGKQIRFPLPPGINRHMLSMHKDPPMSAQDVEVVFGNIKEISLLADELSDRLGSIILGGIGDYQVGKLFCELAPRMTPMYLAYITRHPAAVARYNQLSANPTPAMAHLLIKPLQRLLKYPLILQTILKHTPISLGHDRDRDRATLALAKDKTEQIVRQVNEGKRQWEVKGMLESGKSPHDQPRLIQDIDYVDLAVRPAYFPGPIKSTGLSNVPQKPTYPLLFAGLTYYDNDHSSTESSAEPTSSTEYGHYLPYATNQYTRIYGRADGKQAYVGWRQ</sequence>
<evidence type="ECO:0000313" key="3">
    <source>
        <dbReference type="EMBL" id="CUA67519.1"/>
    </source>
</evidence>